<dbReference type="OrthoDB" id="3542212at2759"/>
<reference evidence="1" key="1">
    <citation type="submission" date="2020-01" db="EMBL/GenBank/DDBJ databases">
        <authorList>
            <consortium name="DOE Joint Genome Institute"/>
            <person name="Haridas S."/>
            <person name="Albert R."/>
            <person name="Binder M."/>
            <person name="Bloem J."/>
            <person name="Labutti K."/>
            <person name="Salamov A."/>
            <person name="Andreopoulos B."/>
            <person name="Baker S.E."/>
            <person name="Barry K."/>
            <person name="Bills G."/>
            <person name="Bluhm B.H."/>
            <person name="Cannon C."/>
            <person name="Castanera R."/>
            <person name="Culley D.E."/>
            <person name="Daum C."/>
            <person name="Ezra D."/>
            <person name="Gonzalez J.B."/>
            <person name="Henrissat B."/>
            <person name="Kuo A."/>
            <person name="Liang C."/>
            <person name="Lipzen A."/>
            <person name="Lutzoni F."/>
            <person name="Magnuson J."/>
            <person name="Mondo S."/>
            <person name="Nolan M."/>
            <person name="Ohm R."/>
            <person name="Pangilinan J."/>
            <person name="Park H.-J."/>
            <person name="Ramirez L."/>
            <person name="Alfaro M."/>
            <person name="Sun H."/>
            <person name="Tritt A."/>
            <person name="Yoshinaga Y."/>
            <person name="Zwiers L.-H."/>
            <person name="Turgeon B.G."/>
            <person name="Goodwin S.B."/>
            <person name="Spatafora J.W."/>
            <person name="Crous P.W."/>
            <person name="Grigoriev I.V."/>
        </authorList>
    </citation>
    <scope>NUCLEOTIDE SEQUENCE</scope>
    <source>
        <strain evidence="1">P77</strain>
    </source>
</reference>
<sequence>MPITELALLRLNAGTSLSTPALRSALLHAKSLMQTYTNRSFYYLQQIEDPSLIYVLGEWDSLEQHMRDFIPEEENQAVLKSLEGRLGVEWLMHVGVGHAQLPVPVGGEAVWNVCRYFVKEGERKEFLDAVEACRKGLGEGVGGGWRVDGVEGREEFVMFVLGGGEGDGPNGELGLEIENGVEGVEMRGARVLDI</sequence>
<evidence type="ECO:0008006" key="3">
    <source>
        <dbReference type="Google" id="ProtNLM"/>
    </source>
</evidence>
<dbReference type="Proteomes" id="UP000800040">
    <property type="component" value="Unassembled WGS sequence"/>
</dbReference>
<evidence type="ECO:0000313" key="1">
    <source>
        <dbReference type="EMBL" id="KAF1837232.1"/>
    </source>
</evidence>
<accession>A0A6A5KN12</accession>
<dbReference type="EMBL" id="ML975264">
    <property type="protein sequence ID" value="KAF1837232.1"/>
    <property type="molecule type" value="Genomic_DNA"/>
</dbReference>
<dbReference type="PANTHER" id="PTHR42052">
    <property type="entry name" value="ABM DOMAIN-CONTAINING PROTEIN"/>
    <property type="match status" value="1"/>
</dbReference>
<dbReference type="AlphaFoldDB" id="A0A6A5KN12"/>
<name>A0A6A5KN12_9PLEO</name>
<gene>
    <name evidence="1" type="ORF">BDW02DRAFT_544447</name>
</gene>
<evidence type="ECO:0000313" key="2">
    <source>
        <dbReference type="Proteomes" id="UP000800040"/>
    </source>
</evidence>
<organism evidence="1 2">
    <name type="scientific">Decorospora gaudefroyi</name>
    <dbReference type="NCBI Taxonomy" id="184978"/>
    <lineage>
        <taxon>Eukaryota</taxon>
        <taxon>Fungi</taxon>
        <taxon>Dikarya</taxon>
        <taxon>Ascomycota</taxon>
        <taxon>Pezizomycotina</taxon>
        <taxon>Dothideomycetes</taxon>
        <taxon>Pleosporomycetidae</taxon>
        <taxon>Pleosporales</taxon>
        <taxon>Pleosporineae</taxon>
        <taxon>Pleosporaceae</taxon>
        <taxon>Decorospora</taxon>
    </lineage>
</organism>
<proteinExistence type="predicted"/>
<protein>
    <recommendedName>
        <fullName evidence="3">ABM domain-containing protein</fullName>
    </recommendedName>
</protein>
<dbReference type="PANTHER" id="PTHR42052:SF1">
    <property type="entry name" value="ABM DOMAIN-CONTAINING PROTEIN"/>
    <property type="match status" value="1"/>
</dbReference>
<keyword evidence="2" id="KW-1185">Reference proteome</keyword>
<dbReference type="Gene3D" id="3.30.70.100">
    <property type="match status" value="1"/>
</dbReference>